<evidence type="ECO:0000256" key="5">
    <source>
        <dbReference type="ARBA" id="ARBA00022723"/>
    </source>
</evidence>
<organism evidence="13 14">
    <name type="scientific">Coemansia biformis</name>
    <dbReference type="NCBI Taxonomy" id="1286918"/>
    <lineage>
        <taxon>Eukaryota</taxon>
        <taxon>Fungi</taxon>
        <taxon>Fungi incertae sedis</taxon>
        <taxon>Zoopagomycota</taxon>
        <taxon>Kickxellomycotina</taxon>
        <taxon>Kickxellomycetes</taxon>
        <taxon>Kickxellales</taxon>
        <taxon>Kickxellaceae</taxon>
        <taxon>Coemansia</taxon>
    </lineage>
</organism>
<evidence type="ECO:0000256" key="1">
    <source>
        <dbReference type="ARBA" id="ARBA00004123"/>
    </source>
</evidence>
<evidence type="ECO:0000256" key="6">
    <source>
        <dbReference type="ARBA" id="ARBA00022776"/>
    </source>
</evidence>
<keyword evidence="4" id="KW-0132">Cell division</keyword>
<dbReference type="GO" id="GO:0046872">
    <property type="term" value="F:metal ion binding"/>
    <property type="evidence" value="ECO:0007669"/>
    <property type="project" value="UniProtKB-KW"/>
</dbReference>
<keyword evidence="14" id="KW-1185">Reference proteome</keyword>
<feature type="region of interest" description="Disordered" evidence="11">
    <location>
        <begin position="182"/>
        <end position="221"/>
    </location>
</feature>
<evidence type="ECO:0000313" key="14">
    <source>
        <dbReference type="Proteomes" id="UP001143981"/>
    </source>
</evidence>
<dbReference type="InterPro" id="IPR034752">
    <property type="entry name" value="Mis18"/>
</dbReference>
<dbReference type="Pfam" id="PF03226">
    <property type="entry name" value="Yippee-Mis18"/>
    <property type="match status" value="1"/>
</dbReference>
<dbReference type="InterPro" id="IPR004910">
    <property type="entry name" value="Yippee/Mis18/Cereblon"/>
</dbReference>
<evidence type="ECO:0000256" key="4">
    <source>
        <dbReference type="ARBA" id="ARBA00022618"/>
    </source>
</evidence>
<keyword evidence="9" id="KW-0131">Cell cycle</keyword>
<name>A0A9W7Y7B0_9FUNG</name>
<evidence type="ECO:0000256" key="11">
    <source>
        <dbReference type="SAM" id="MobiDB-lite"/>
    </source>
</evidence>
<sequence length="221" mass="23414">MERLRGDYLESGCEAGNGAAGAPDGGSSSDSAINGPVVFSCAKCRTILGDTFAYAASAPERNLFALHAVPESVSCGKTRKTSTARGEAGSAYFELSCAECDAVVGRRYVTTTPDIDVMRNTYALDIEKVVTYELGRCMDSRPPAADGPPPEFYTSVAFHEGLTLVKSNVAAIAAKLQQLEQAMARHPAPSPRSAAPAARKRPPQGLNPEIYHADASKRFGR</sequence>
<keyword evidence="6" id="KW-0498">Mitosis</keyword>
<feature type="domain" description="Mis18" evidence="12">
    <location>
        <begin position="36"/>
        <end position="134"/>
    </location>
</feature>
<evidence type="ECO:0000313" key="13">
    <source>
        <dbReference type="EMBL" id="KAJ1726502.1"/>
    </source>
</evidence>
<evidence type="ECO:0000256" key="7">
    <source>
        <dbReference type="ARBA" id="ARBA00022833"/>
    </source>
</evidence>
<reference evidence="13" key="1">
    <citation type="submission" date="2022-07" db="EMBL/GenBank/DDBJ databases">
        <title>Phylogenomic reconstructions and comparative analyses of Kickxellomycotina fungi.</title>
        <authorList>
            <person name="Reynolds N.K."/>
            <person name="Stajich J.E."/>
            <person name="Barry K."/>
            <person name="Grigoriev I.V."/>
            <person name="Crous P."/>
            <person name="Smith M.E."/>
        </authorList>
    </citation>
    <scope>NUCLEOTIDE SEQUENCE</scope>
    <source>
        <strain evidence="13">BCRC 34381</strain>
    </source>
</reference>
<feature type="compositionally biased region" description="Basic and acidic residues" evidence="11">
    <location>
        <begin position="211"/>
        <end position="221"/>
    </location>
</feature>
<dbReference type="GO" id="GO:0051301">
    <property type="term" value="P:cell division"/>
    <property type="evidence" value="ECO:0007669"/>
    <property type="project" value="UniProtKB-KW"/>
</dbReference>
<keyword evidence="7" id="KW-0862">Zinc</keyword>
<comment type="caution">
    <text evidence="13">The sequence shown here is derived from an EMBL/GenBank/DDBJ whole genome shotgun (WGS) entry which is preliminary data.</text>
</comment>
<evidence type="ECO:0000259" key="12">
    <source>
        <dbReference type="PROSITE" id="PS51793"/>
    </source>
</evidence>
<dbReference type="EMBL" id="JANBOI010001521">
    <property type="protein sequence ID" value="KAJ1726502.1"/>
    <property type="molecule type" value="Genomic_DNA"/>
</dbReference>
<evidence type="ECO:0000256" key="10">
    <source>
        <dbReference type="ARBA" id="ARBA00023328"/>
    </source>
</evidence>
<evidence type="ECO:0000256" key="8">
    <source>
        <dbReference type="ARBA" id="ARBA00023242"/>
    </source>
</evidence>
<accession>A0A9W7Y7B0</accession>
<dbReference type="GO" id="GO:0034080">
    <property type="term" value="P:CENP-A containing chromatin assembly"/>
    <property type="evidence" value="ECO:0007669"/>
    <property type="project" value="TreeGrafter"/>
</dbReference>
<dbReference type="GO" id="GO:0007059">
    <property type="term" value="P:chromosome segregation"/>
    <property type="evidence" value="ECO:0007669"/>
    <property type="project" value="TreeGrafter"/>
</dbReference>
<keyword evidence="8" id="KW-0539">Nucleus</keyword>
<comment type="subcellular location">
    <subcellularLocation>
        <location evidence="2">Chromosome</location>
        <location evidence="2">Centromere</location>
    </subcellularLocation>
    <subcellularLocation>
        <location evidence="1">Nucleus</location>
    </subcellularLocation>
</comment>
<dbReference type="AlphaFoldDB" id="A0A9W7Y7B0"/>
<protein>
    <recommendedName>
        <fullName evidence="12">Mis18 domain-containing protein</fullName>
    </recommendedName>
</protein>
<dbReference type="PANTHER" id="PTHR16431">
    <property type="entry name" value="NEUROGENIC PROTEIN MASTERMIND"/>
    <property type="match status" value="1"/>
</dbReference>
<keyword evidence="10" id="KW-0137">Centromere</keyword>
<keyword evidence="5" id="KW-0479">Metal-binding</keyword>
<proteinExistence type="predicted"/>
<dbReference type="GO" id="GO:0005634">
    <property type="term" value="C:nucleus"/>
    <property type="evidence" value="ECO:0007669"/>
    <property type="project" value="UniProtKB-SubCell"/>
</dbReference>
<dbReference type="PROSITE" id="PS51793">
    <property type="entry name" value="MIS18"/>
    <property type="match status" value="1"/>
</dbReference>
<evidence type="ECO:0000256" key="2">
    <source>
        <dbReference type="ARBA" id="ARBA00004584"/>
    </source>
</evidence>
<dbReference type="PANTHER" id="PTHR16431:SF1">
    <property type="entry name" value="NEUROGENIC PROTEIN MASTERMIND"/>
    <property type="match status" value="1"/>
</dbReference>
<evidence type="ECO:0000256" key="3">
    <source>
        <dbReference type="ARBA" id="ARBA00022454"/>
    </source>
</evidence>
<gene>
    <name evidence="13" type="ORF">LPJ61_005141</name>
</gene>
<evidence type="ECO:0000256" key="9">
    <source>
        <dbReference type="ARBA" id="ARBA00023306"/>
    </source>
</evidence>
<feature type="compositionally biased region" description="Low complexity" evidence="11">
    <location>
        <begin position="184"/>
        <end position="197"/>
    </location>
</feature>
<dbReference type="GO" id="GO:0000785">
    <property type="term" value="C:chromatin"/>
    <property type="evidence" value="ECO:0007669"/>
    <property type="project" value="TreeGrafter"/>
</dbReference>
<keyword evidence="3" id="KW-0158">Chromosome</keyword>
<dbReference type="Proteomes" id="UP001143981">
    <property type="component" value="Unassembled WGS sequence"/>
</dbReference>
<dbReference type="OrthoDB" id="74210at2759"/>
<dbReference type="GO" id="GO:0000775">
    <property type="term" value="C:chromosome, centromeric region"/>
    <property type="evidence" value="ECO:0007669"/>
    <property type="project" value="UniProtKB-SubCell"/>
</dbReference>